<evidence type="ECO:0000313" key="8">
    <source>
        <dbReference type="EMBL" id="GAA0583702.1"/>
    </source>
</evidence>
<dbReference type="Gene3D" id="1.20.1250.20">
    <property type="entry name" value="MFS general substrate transporter like domains"/>
    <property type="match status" value="2"/>
</dbReference>
<feature type="transmembrane region" description="Helical" evidence="6">
    <location>
        <begin position="340"/>
        <end position="362"/>
    </location>
</feature>
<evidence type="ECO:0000256" key="4">
    <source>
        <dbReference type="ARBA" id="ARBA00022989"/>
    </source>
</evidence>
<proteinExistence type="predicted"/>
<dbReference type="PROSITE" id="PS50850">
    <property type="entry name" value="MFS"/>
    <property type="match status" value="1"/>
</dbReference>
<dbReference type="InterPro" id="IPR011701">
    <property type="entry name" value="MFS"/>
</dbReference>
<keyword evidence="2" id="KW-0813">Transport</keyword>
<dbReference type="PANTHER" id="PTHR23505:SF79">
    <property type="entry name" value="PROTEIN SPINSTER"/>
    <property type="match status" value="1"/>
</dbReference>
<evidence type="ECO:0000259" key="7">
    <source>
        <dbReference type="PROSITE" id="PS50850"/>
    </source>
</evidence>
<comment type="caution">
    <text evidence="8">The sequence shown here is derived from an EMBL/GenBank/DDBJ whole genome shotgun (WGS) entry which is preliminary data.</text>
</comment>
<dbReference type="SUPFAM" id="SSF103473">
    <property type="entry name" value="MFS general substrate transporter"/>
    <property type="match status" value="1"/>
</dbReference>
<feature type="transmembrane region" description="Helical" evidence="6">
    <location>
        <begin position="64"/>
        <end position="84"/>
    </location>
</feature>
<feature type="transmembrane region" description="Helical" evidence="6">
    <location>
        <begin position="90"/>
        <end position="111"/>
    </location>
</feature>
<dbReference type="EMBL" id="BAAADD010000010">
    <property type="protein sequence ID" value="GAA0583702.1"/>
    <property type="molecule type" value="Genomic_DNA"/>
</dbReference>
<reference evidence="9" key="1">
    <citation type="journal article" date="2019" name="Int. J. Syst. Evol. Microbiol.">
        <title>The Global Catalogue of Microorganisms (GCM) 10K type strain sequencing project: providing services to taxonomists for standard genome sequencing and annotation.</title>
        <authorList>
            <consortium name="The Broad Institute Genomics Platform"/>
            <consortium name="The Broad Institute Genome Sequencing Center for Infectious Disease"/>
            <person name="Wu L."/>
            <person name="Ma J."/>
        </authorList>
    </citation>
    <scope>NUCLEOTIDE SEQUENCE [LARGE SCALE GENOMIC DNA]</scope>
    <source>
        <strain evidence="9">JCM 15089</strain>
    </source>
</reference>
<comment type="subcellular location">
    <subcellularLocation>
        <location evidence="1">Membrane</location>
        <topology evidence="1">Multi-pass membrane protein</topology>
    </subcellularLocation>
</comment>
<keyword evidence="3 6" id="KW-0812">Transmembrane</keyword>
<evidence type="ECO:0000256" key="2">
    <source>
        <dbReference type="ARBA" id="ARBA00022448"/>
    </source>
</evidence>
<gene>
    <name evidence="8" type="ORF">GCM10008942_35790</name>
</gene>
<evidence type="ECO:0000256" key="5">
    <source>
        <dbReference type="ARBA" id="ARBA00023136"/>
    </source>
</evidence>
<keyword evidence="9" id="KW-1185">Reference proteome</keyword>
<feature type="transmembrane region" description="Helical" evidence="6">
    <location>
        <begin position="374"/>
        <end position="395"/>
    </location>
</feature>
<protein>
    <submittedName>
        <fullName evidence="8">MFS transporter</fullName>
    </submittedName>
</protein>
<dbReference type="Proteomes" id="UP001499951">
    <property type="component" value="Unassembled WGS sequence"/>
</dbReference>
<feature type="domain" description="Major facilitator superfamily (MFS) profile" evidence="7">
    <location>
        <begin position="1"/>
        <end position="400"/>
    </location>
</feature>
<keyword evidence="4 6" id="KW-1133">Transmembrane helix</keyword>
<evidence type="ECO:0000313" key="9">
    <source>
        <dbReference type="Proteomes" id="UP001499951"/>
    </source>
</evidence>
<feature type="transmembrane region" description="Helical" evidence="6">
    <location>
        <begin position="36"/>
        <end position="57"/>
    </location>
</feature>
<dbReference type="PANTHER" id="PTHR23505">
    <property type="entry name" value="SPINSTER"/>
    <property type="match status" value="1"/>
</dbReference>
<accession>A0ABP3QA01</accession>
<dbReference type="InterPro" id="IPR044770">
    <property type="entry name" value="MFS_spinster-like"/>
</dbReference>
<feature type="transmembrane region" description="Helical" evidence="6">
    <location>
        <begin position="276"/>
        <end position="295"/>
    </location>
</feature>
<name>A0ABP3QA01_9PROT</name>
<evidence type="ECO:0000256" key="6">
    <source>
        <dbReference type="SAM" id="Phobius"/>
    </source>
</evidence>
<evidence type="ECO:0000256" key="3">
    <source>
        <dbReference type="ARBA" id="ARBA00022692"/>
    </source>
</evidence>
<dbReference type="CDD" id="cd17328">
    <property type="entry name" value="MFS_spinster_like"/>
    <property type="match status" value="1"/>
</dbReference>
<keyword evidence="5 6" id="KW-0472">Membrane</keyword>
<sequence>MLIVVYVLNYLCRFLPAVLAKPIEETLHITDGQFGLITGFYFALFYTLISLPIGFLADKTSRSKVLACGCAIWSVATAACGFAVNFIQFAASYMAVGFGEAGGVPPSYALISDYFPPGKRGTALGLFNLGMPIGASLAIAFGAAIAAAFGWETAFRGLGVIGLVAVVGILVIVKEPKRGGLDPVSAQQTKKSGFRETLFSFFSRRSLVVAALAGGITQIITAGVGAFAILFMMREKGMTLGQVAVWYALMVVIVMSAGLFVAGRSVDRFTRGSKRAYGLVPAVSLMVSLPFYISFVMAPTWPIALVCLAGCMFVNFFYLPSVITFVQQEVRPDQRALSGALMLATMNLIGIGLGPTFIGVASDYFHAISPQHSLQYAFLALLPCSVLAIALFYWLSRILAGDGRKAGEAV</sequence>
<dbReference type="Pfam" id="PF07690">
    <property type="entry name" value="MFS_1"/>
    <property type="match status" value="1"/>
</dbReference>
<organism evidence="8 9">
    <name type="scientific">Rhizomicrobium electricum</name>
    <dbReference type="NCBI Taxonomy" id="480070"/>
    <lineage>
        <taxon>Bacteria</taxon>
        <taxon>Pseudomonadati</taxon>
        <taxon>Pseudomonadota</taxon>
        <taxon>Alphaproteobacteria</taxon>
        <taxon>Micropepsales</taxon>
        <taxon>Micropepsaceae</taxon>
        <taxon>Rhizomicrobium</taxon>
    </lineage>
</organism>
<dbReference type="InterPro" id="IPR020846">
    <property type="entry name" value="MFS_dom"/>
</dbReference>
<feature type="transmembrane region" description="Helical" evidence="6">
    <location>
        <begin position="244"/>
        <end position="264"/>
    </location>
</feature>
<evidence type="ECO:0000256" key="1">
    <source>
        <dbReference type="ARBA" id="ARBA00004141"/>
    </source>
</evidence>
<feature type="transmembrane region" description="Helical" evidence="6">
    <location>
        <begin position="155"/>
        <end position="173"/>
    </location>
</feature>
<feature type="transmembrane region" description="Helical" evidence="6">
    <location>
        <begin position="123"/>
        <end position="149"/>
    </location>
</feature>
<dbReference type="InterPro" id="IPR036259">
    <property type="entry name" value="MFS_trans_sf"/>
</dbReference>
<feature type="transmembrane region" description="Helical" evidence="6">
    <location>
        <begin position="301"/>
        <end position="319"/>
    </location>
</feature>
<dbReference type="RefSeq" id="WP_208393972.1">
    <property type="nucleotide sequence ID" value="NZ_BAAADD010000010.1"/>
</dbReference>
<feature type="transmembrane region" description="Helical" evidence="6">
    <location>
        <begin position="207"/>
        <end position="232"/>
    </location>
</feature>